<proteinExistence type="predicted"/>
<feature type="signal peptide" evidence="2">
    <location>
        <begin position="1"/>
        <end position="19"/>
    </location>
</feature>
<feature type="transmembrane region" description="Helical" evidence="1">
    <location>
        <begin position="102"/>
        <end position="118"/>
    </location>
</feature>
<evidence type="ECO:0000256" key="2">
    <source>
        <dbReference type="SAM" id="SignalP"/>
    </source>
</evidence>
<keyword evidence="1" id="KW-0472">Membrane</keyword>
<keyword evidence="2" id="KW-0732">Signal</keyword>
<dbReference type="EMBL" id="PVSN01000070">
    <property type="protein sequence ID" value="TGE71040.1"/>
    <property type="molecule type" value="Genomic_DNA"/>
</dbReference>
<evidence type="ECO:0008006" key="5">
    <source>
        <dbReference type="Google" id="ProtNLM"/>
    </source>
</evidence>
<evidence type="ECO:0000256" key="1">
    <source>
        <dbReference type="SAM" id="Phobius"/>
    </source>
</evidence>
<accession>A0A4Z0RY29</accession>
<dbReference type="OrthoDB" id="9789241at2"/>
<comment type="caution">
    <text evidence="3">The sequence shown here is derived from an EMBL/GenBank/DDBJ whole genome shotgun (WGS) entry which is preliminary data.</text>
</comment>
<evidence type="ECO:0000313" key="4">
    <source>
        <dbReference type="Proteomes" id="UP000297646"/>
    </source>
</evidence>
<keyword evidence="1" id="KW-0812">Transmembrane</keyword>
<sequence>MKVKALLIVASTLFGLSVATVGYTEDTPANVVSTETYQTDGVARFSGHYTYPDDQVNGSDDTFQNTVYQPNDNTNPYYKQANEKNGTPVLPNTGSETMLERFSLPVLLTFIATGLYFVNGKKFSQRG</sequence>
<dbReference type="RefSeq" id="WP_135520656.1">
    <property type="nucleotide sequence ID" value="NZ_PVSN01000070.1"/>
</dbReference>
<name>A0A4Z0RY29_WEICO</name>
<gene>
    <name evidence="3" type="ORF">C6P11_09625</name>
</gene>
<dbReference type="AlphaFoldDB" id="A0A4Z0RY29"/>
<keyword evidence="1" id="KW-1133">Transmembrane helix</keyword>
<protein>
    <recommendedName>
        <fullName evidence="5">Gram-positive cocci surface proteins LPxTG domain-containing protein</fullName>
    </recommendedName>
</protein>
<reference evidence="3 4" key="1">
    <citation type="submission" date="2018-03" db="EMBL/GenBank/DDBJ databases">
        <title>Genome sequencing of Weissella confusa isolates.</title>
        <authorList>
            <person name="Kajala I."/>
            <person name="Baruah R."/>
            <person name="Bergsveinson J."/>
            <person name="Juvonen R."/>
            <person name="Ziola B."/>
        </authorList>
    </citation>
    <scope>NUCLEOTIDE SEQUENCE [LARGE SCALE GENOMIC DNA]</scope>
    <source>
        <strain evidence="3 4">VTT E-062653</strain>
    </source>
</reference>
<dbReference type="Proteomes" id="UP000297646">
    <property type="component" value="Unassembled WGS sequence"/>
</dbReference>
<evidence type="ECO:0000313" key="3">
    <source>
        <dbReference type="EMBL" id="TGE71040.1"/>
    </source>
</evidence>
<organism evidence="3 4">
    <name type="scientific">Weissella confusa</name>
    <name type="common">Lactobacillus confusus</name>
    <dbReference type="NCBI Taxonomy" id="1583"/>
    <lineage>
        <taxon>Bacteria</taxon>
        <taxon>Bacillati</taxon>
        <taxon>Bacillota</taxon>
        <taxon>Bacilli</taxon>
        <taxon>Lactobacillales</taxon>
        <taxon>Lactobacillaceae</taxon>
        <taxon>Weissella</taxon>
    </lineage>
</organism>
<feature type="chain" id="PRO_5038904943" description="Gram-positive cocci surface proteins LPxTG domain-containing protein" evidence="2">
    <location>
        <begin position="20"/>
        <end position="127"/>
    </location>
</feature>